<dbReference type="Proteomes" id="UP001500839">
    <property type="component" value="Unassembled WGS sequence"/>
</dbReference>
<evidence type="ECO:0000313" key="2">
    <source>
        <dbReference type="Proteomes" id="UP001500839"/>
    </source>
</evidence>
<sequence length="55" mass="5663">MPVQAIVSAQSGRYLILFRGAARRGSGGQRAKAPRTGVVHARAGSVVAEAASSRE</sequence>
<protein>
    <submittedName>
        <fullName evidence="1">Uncharacterized protein</fullName>
    </submittedName>
</protein>
<accession>A0ABP9CK56</accession>
<evidence type="ECO:0000313" key="1">
    <source>
        <dbReference type="EMBL" id="GAA4812573.1"/>
    </source>
</evidence>
<comment type="caution">
    <text evidence="1">The sequence shown here is derived from an EMBL/GenBank/DDBJ whole genome shotgun (WGS) entry which is preliminary data.</text>
</comment>
<gene>
    <name evidence="1" type="ORF">GCM10023353_16740</name>
</gene>
<proteinExistence type="predicted"/>
<reference evidence="2" key="1">
    <citation type="journal article" date="2019" name="Int. J. Syst. Evol. Microbiol.">
        <title>The Global Catalogue of Microorganisms (GCM) 10K type strain sequencing project: providing services to taxonomists for standard genome sequencing and annotation.</title>
        <authorList>
            <consortium name="The Broad Institute Genomics Platform"/>
            <consortium name="The Broad Institute Genome Sequencing Center for Infectious Disease"/>
            <person name="Wu L."/>
            <person name="Ma J."/>
        </authorList>
    </citation>
    <scope>NUCLEOTIDE SEQUENCE [LARGE SCALE GENOMIC DNA]</scope>
    <source>
        <strain evidence="2">JCM 18542</strain>
    </source>
</reference>
<dbReference type="EMBL" id="BAABKQ010000001">
    <property type="protein sequence ID" value="GAA4812573.1"/>
    <property type="molecule type" value="Genomic_DNA"/>
</dbReference>
<organism evidence="1 2">
    <name type="scientific">Tomitella cavernea</name>
    <dbReference type="NCBI Taxonomy" id="1387982"/>
    <lineage>
        <taxon>Bacteria</taxon>
        <taxon>Bacillati</taxon>
        <taxon>Actinomycetota</taxon>
        <taxon>Actinomycetes</taxon>
        <taxon>Mycobacteriales</taxon>
        <taxon>Tomitella</taxon>
    </lineage>
</organism>
<name>A0ABP9CK56_9ACTN</name>
<keyword evidence="2" id="KW-1185">Reference proteome</keyword>